<evidence type="ECO:0000313" key="2">
    <source>
        <dbReference type="EMBL" id="CAF4438968.1"/>
    </source>
</evidence>
<organism evidence="2 3">
    <name type="scientific">Rotaria magnacalcarata</name>
    <dbReference type="NCBI Taxonomy" id="392030"/>
    <lineage>
        <taxon>Eukaryota</taxon>
        <taxon>Metazoa</taxon>
        <taxon>Spiralia</taxon>
        <taxon>Gnathifera</taxon>
        <taxon>Rotifera</taxon>
        <taxon>Eurotatoria</taxon>
        <taxon>Bdelloidea</taxon>
        <taxon>Philodinida</taxon>
        <taxon>Philodinidae</taxon>
        <taxon>Rotaria</taxon>
    </lineage>
</organism>
<feature type="non-terminal residue" evidence="2">
    <location>
        <position position="1"/>
    </location>
</feature>
<name>A0A8S2WCS4_9BILA</name>
<sequence length="35" mass="4071">MASSQQPQSVWERRTPILSRRHNAVTSLSRNSEME</sequence>
<accession>A0A8S2WCS4</accession>
<comment type="caution">
    <text evidence="2">The sequence shown here is derived from an EMBL/GenBank/DDBJ whole genome shotgun (WGS) entry which is preliminary data.</text>
</comment>
<dbReference type="EMBL" id="CAJOBI010066584">
    <property type="protein sequence ID" value="CAF4438968.1"/>
    <property type="molecule type" value="Genomic_DNA"/>
</dbReference>
<evidence type="ECO:0000313" key="3">
    <source>
        <dbReference type="Proteomes" id="UP000676336"/>
    </source>
</evidence>
<dbReference type="Proteomes" id="UP000676336">
    <property type="component" value="Unassembled WGS sequence"/>
</dbReference>
<feature type="region of interest" description="Disordered" evidence="1">
    <location>
        <begin position="1"/>
        <end position="35"/>
    </location>
</feature>
<proteinExistence type="predicted"/>
<reference evidence="2" key="1">
    <citation type="submission" date="2021-02" db="EMBL/GenBank/DDBJ databases">
        <authorList>
            <person name="Nowell W R."/>
        </authorList>
    </citation>
    <scope>NUCLEOTIDE SEQUENCE</scope>
</reference>
<protein>
    <submittedName>
        <fullName evidence="2">Uncharacterized protein</fullName>
    </submittedName>
</protein>
<gene>
    <name evidence="2" type="ORF">SMN809_LOCUS32181</name>
</gene>
<feature type="compositionally biased region" description="Polar residues" evidence="1">
    <location>
        <begin position="24"/>
        <end position="35"/>
    </location>
</feature>
<dbReference type="AlphaFoldDB" id="A0A8S2WCS4"/>
<evidence type="ECO:0000256" key="1">
    <source>
        <dbReference type="SAM" id="MobiDB-lite"/>
    </source>
</evidence>